<gene>
    <name evidence="1" type="ORF">ETEE_2589</name>
</gene>
<protein>
    <submittedName>
        <fullName evidence="1">Uncharacterized protein</fullName>
    </submittedName>
</protein>
<organism evidence="1 2">
    <name type="scientific">Edwardsiella anguillarum ET080813</name>
    <dbReference type="NCBI Taxonomy" id="667120"/>
    <lineage>
        <taxon>Bacteria</taxon>
        <taxon>Pseudomonadati</taxon>
        <taxon>Pseudomonadota</taxon>
        <taxon>Gammaproteobacteria</taxon>
        <taxon>Enterobacterales</taxon>
        <taxon>Hafniaceae</taxon>
        <taxon>Edwardsiella</taxon>
    </lineage>
</organism>
<accession>A0A076LMH6</accession>
<dbReference type="AlphaFoldDB" id="A0A076LMH6"/>
<proteinExistence type="predicted"/>
<evidence type="ECO:0000313" key="1">
    <source>
        <dbReference type="EMBL" id="AIJ09026.1"/>
    </source>
</evidence>
<sequence>MTNELPLSHTSRQWLGLVAAKAKLIPARQGERWLLHLTPGSLNARTVTLHLRWSGVKWQLLSLTNAEDWRTMSQPIDEICVDPTRRCFWRCQAGPVSLTEQPRVLGSFLSDLQRTCIHHGYRVESDPLPQEEAHDAQTTDSR</sequence>
<dbReference type="Proteomes" id="UP000028681">
    <property type="component" value="Chromosome"/>
</dbReference>
<dbReference type="EMBL" id="CP006664">
    <property type="protein sequence ID" value="AIJ09026.1"/>
    <property type="molecule type" value="Genomic_DNA"/>
</dbReference>
<reference evidence="1 2" key="1">
    <citation type="journal article" date="2012" name="PLoS ONE">
        <title>Edwardsiella comparative phylogenomics reveal the new intra/inter-species taxonomic relationships, virulence evolution and niche adaptation mechanisms.</title>
        <authorList>
            <person name="Yang M."/>
            <person name="Lv Y."/>
            <person name="Xiao J."/>
            <person name="Wu H."/>
            <person name="Zheng H."/>
            <person name="Liu Q."/>
            <person name="Zhang Y."/>
            <person name="Wang Q."/>
        </authorList>
    </citation>
    <scope>NUCLEOTIDE SEQUENCE [LARGE SCALE GENOMIC DNA]</scope>
    <source>
        <strain evidence="2">080813</strain>
    </source>
</reference>
<dbReference type="GeneID" id="33940156"/>
<name>A0A076LMH6_9GAMM</name>
<dbReference type="HOGENOM" id="CLU_1871009_0_0_6"/>
<evidence type="ECO:0000313" key="2">
    <source>
        <dbReference type="Proteomes" id="UP000028681"/>
    </source>
</evidence>
<dbReference type="RefSeq" id="WP_034165701.1">
    <property type="nucleotide sequence ID" value="NZ_CP006664.1"/>
</dbReference>
<dbReference type="KEGG" id="ete:ETEE_2589"/>